<reference evidence="1 2" key="1">
    <citation type="submission" date="2018-01" db="EMBL/GenBank/DDBJ databases">
        <title>Metagenomic assembled genomes from two thermal pools in the Uzon Caldera, Kamchatka, Russia.</title>
        <authorList>
            <person name="Wilkins L."/>
            <person name="Ettinger C."/>
        </authorList>
    </citation>
    <scope>NUCLEOTIDE SEQUENCE [LARGE SCALE GENOMIC DNA]</scope>
    <source>
        <strain evidence="1">ARK-10</strain>
    </source>
</reference>
<protein>
    <submittedName>
        <fullName evidence="1">Uncharacterized protein</fullName>
    </submittedName>
</protein>
<accession>A0A2J6X4C7</accession>
<name>A0A2J6X4C7_9BACT</name>
<organism evidence="1 2">
    <name type="scientific">Caldisericum exile</name>
    <dbReference type="NCBI Taxonomy" id="693075"/>
    <lineage>
        <taxon>Bacteria</taxon>
        <taxon>Pseudomonadati</taxon>
        <taxon>Caldisericota/Cryosericota group</taxon>
        <taxon>Caldisericota</taxon>
        <taxon>Caldisericia</taxon>
        <taxon>Caldisericales</taxon>
        <taxon>Caldisericaceae</taxon>
        <taxon>Caldisericum</taxon>
    </lineage>
</organism>
<gene>
    <name evidence="1" type="ORF">C0175_05875</name>
</gene>
<proteinExistence type="predicted"/>
<evidence type="ECO:0000313" key="2">
    <source>
        <dbReference type="Proteomes" id="UP000236910"/>
    </source>
</evidence>
<sequence length="139" mass="16708">MSLKRYLKTVAKKVLPRKIINSLKPTRYPDHVRKITIHPERIAYELSRNWKLNSSEEKVLFVGVSSDYDDEKRGMSFEYFNFFLALKNMREFNAQLFDPYECSRKYGKDICSKTLYELIGIYRPKFIFYFHYLDVVNHG</sequence>
<dbReference type="Proteomes" id="UP000236910">
    <property type="component" value="Unassembled WGS sequence"/>
</dbReference>
<comment type="caution">
    <text evidence="1">The sequence shown here is derived from an EMBL/GenBank/DDBJ whole genome shotgun (WGS) entry which is preliminary data.</text>
</comment>
<evidence type="ECO:0000313" key="1">
    <source>
        <dbReference type="EMBL" id="PMP81203.1"/>
    </source>
</evidence>
<feature type="non-terminal residue" evidence="1">
    <location>
        <position position="139"/>
    </location>
</feature>
<dbReference type="AlphaFoldDB" id="A0A2J6X4C7"/>
<dbReference type="EMBL" id="PNIX01000338">
    <property type="protein sequence ID" value="PMP81203.1"/>
    <property type="molecule type" value="Genomic_DNA"/>
</dbReference>